<accession>A0A6J4VQE4</accession>
<dbReference type="AlphaFoldDB" id="A0A6J4VQE4"/>
<proteinExistence type="predicted"/>
<dbReference type="EMBL" id="CADCWJ010000834">
    <property type="protein sequence ID" value="CAA9584806.1"/>
    <property type="molecule type" value="Genomic_DNA"/>
</dbReference>
<name>A0A6J4VQE4_9BACT</name>
<protein>
    <submittedName>
        <fullName evidence="1">Uncharacterized protein</fullName>
    </submittedName>
</protein>
<organism evidence="1">
    <name type="scientific">uncultured Thermomicrobiales bacterium</name>
    <dbReference type="NCBI Taxonomy" id="1645740"/>
    <lineage>
        <taxon>Bacteria</taxon>
        <taxon>Pseudomonadati</taxon>
        <taxon>Thermomicrobiota</taxon>
        <taxon>Thermomicrobia</taxon>
        <taxon>Thermomicrobiales</taxon>
        <taxon>environmental samples</taxon>
    </lineage>
</organism>
<sequence length="53" mass="5977">WFPACHSTVRFARTRQPSIRLTSSQCRKPRLSPVTVPNRYVGLDVRPSSGLHG</sequence>
<reference evidence="1" key="1">
    <citation type="submission" date="2020-02" db="EMBL/GenBank/DDBJ databases">
        <authorList>
            <person name="Meier V. D."/>
        </authorList>
    </citation>
    <scope>NUCLEOTIDE SEQUENCE</scope>
    <source>
        <strain evidence="1">AVDCRST_MAG87</strain>
    </source>
</reference>
<gene>
    <name evidence="1" type="ORF">AVDCRST_MAG87-3814</name>
</gene>
<feature type="non-terminal residue" evidence="1">
    <location>
        <position position="53"/>
    </location>
</feature>
<feature type="non-terminal residue" evidence="1">
    <location>
        <position position="1"/>
    </location>
</feature>
<evidence type="ECO:0000313" key="1">
    <source>
        <dbReference type="EMBL" id="CAA9584806.1"/>
    </source>
</evidence>